<dbReference type="InterPro" id="IPR040773">
    <property type="entry name" value="Rpn6_N"/>
</dbReference>
<evidence type="ECO:0000313" key="4">
    <source>
        <dbReference type="EMBL" id="KAJ8025099.1"/>
    </source>
</evidence>
<dbReference type="SUPFAM" id="SSF46785">
    <property type="entry name" value="Winged helix' DNA-binding domain"/>
    <property type="match status" value="1"/>
</dbReference>
<dbReference type="SMART" id="SM00088">
    <property type="entry name" value="PINT"/>
    <property type="match status" value="1"/>
</dbReference>
<dbReference type="InterPro" id="IPR040780">
    <property type="entry name" value="Rpn6_C_helix"/>
</dbReference>
<dbReference type="Pfam" id="PF18503">
    <property type="entry name" value="RPN6_C_helix"/>
    <property type="match status" value="1"/>
</dbReference>
<dbReference type="Pfam" id="PF01399">
    <property type="entry name" value="PCI"/>
    <property type="match status" value="1"/>
</dbReference>
<dbReference type="PROSITE" id="PS50250">
    <property type="entry name" value="PCI"/>
    <property type="match status" value="1"/>
</dbReference>
<keyword evidence="2 4" id="KW-0647">Proteasome</keyword>
<dbReference type="Pfam" id="PF13843">
    <property type="entry name" value="DDE_Tnp_1_7"/>
    <property type="match status" value="1"/>
</dbReference>
<dbReference type="Pfam" id="PF18055">
    <property type="entry name" value="RPN6_N"/>
    <property type="match status" value="1"/>
</dbReference>
<evidence type="ECO:0000259" key="3">
    <source>
        <dbReference type="PROSITE" id="PS50250"/>
    </source>
</evidence>
<dbReference type="InterPro" id="IPR036390">
    <property type="entry name" value="WH_DNA-bd_sf"/>
</dbReference>
<name>A0A9Q1BH80_HOLLE</name>
<evidence type="ECO:0000256" key="1">
    <source>
        <dbReference type="ARBA" id="ARBA00007454"/>
    </source>
</evidence>
<dbReference type="Proteomes" id="UP001152320">
    <property type="component" value="Chromosome 18"/>
</dbReference>
<organism evidence="4 5">
    <name type="scientific">Holothuria leucospilota</name>
    <name type="common">Black long sea cucumber</name>
    <name type="synonym">Mertensiothuria leucospilota</name>
    <dbReference type="NCBI Taxonomy" id="206669"/>
    <lineage>
        <taxon>Eukaryota</taxon>
        <taxon>Metazoa</taxon>
        <taxon>Echinodermata</taxon>
        <taxon>Eleutherozoa</taxon>
        <taxon>Echinozoa</taxon>
        <taxon>Holothuroidea</taxon>
        <taxon>Aspidochirotacea</taxon>
        <taxon>Aspidochirotida</taxon>
        <taxon>Holothuriidae</taxon>
        <taxon>Holothuria</taxon>
    </lineage>
</organism>
<reference evidence="4" key="1">
    <citation type="submission" date="2021-10" db="EMBL/GenBank/DDBJ databases">
        <title>Tropical sea cucumber genome reveals ecological adaptation and Cuvierian tubules defense mechanism.</title>
        <authorList>
            <person name="Chen T."/>
        </authorList>
    </citation>
    <scope>NUCLEOTIDE SEQUENCE</scope>
    <source>
        <strain evidence="4">Nanhai2018</strain>
        <tissue evidence="4">Muscle</tissue>
    </source>
</reference>
<dbReference type="OrthoDB" id="1418352at2759"/>
<dbReference type="EMBL" id="JAIZAY010000018">
    <property type="protein sequence ID" value="KAJ8025099.1"/>
    <property type="molecule type" value="Genomic_DNA"/>
</dbReference>
<feature type="domain" description="PCI" evidence="3">
    <location>
        <begin position="367"/>
        <end position="535"/>
    </location>
</feature>
<dbReference type="PANTHER" id="PTHR10678">
    <property type="entry name" value="26S PROTEASOME NON-ATPASE REGULATORY SUBUNIT 11/COP9 SIGNALOSOME COMPLEX SUBUNIT 2"/>
    <property type="match status" value="1"/>
</dbReference>
<dbReference type="InterPro" id="IPR000717">
    <property type="entry name" value="PCI_dom"/>
</dbReference>
<proteinExistence type="inferred from homology"/>
<dbReference type="InterPro" id="IPR050871">
    <property type="entry name" value="26S_Proteasome/COP9_Components"/>
</dbReference>
<dbReference type="SMART" id="SM00753">
    <property type="entry name" value="PAM"/>
    <property type="match status" value="1"/>
</dbReference>
<evidence type="ECO:0000313" key="5">
    <source>
        <dbReference type="Proteomes" id="UP001152320"/>
    </source>
</evidence>
<dbReference type="FunFam" id="1.25.40.570:FF:000003">
    <property type="entry name" value="26S proteasome non-ATPase regulatory subunit 11"/>
    <property type="match status" value="1"/>
</dbReference>
<evidence type="ECO:0000256" key="2">
    <source>
        <dbReference type="ARBA" id="ARBA00022942"/>
    </source>
</evidence>
<accession>A0A9Q1BH80</accession>
<comment type="caution">
    <text evidence="4">The sequence shown here is derived from an EMBL/GenBank/DDBJ whole genome shotgun (WGS) entry which is preliminary data.</text>
</comment>
<sequence length="565" mass="64456">MANRIGMWGLWNSVARLPSEANPKINKLKKDDPPRFFQKHGQLCAVWHDKKQVTVLTTIHNTEEKTKRVQSRKYESGFCTMKKPQAVVSYNEHMGGVDRSDQMCKYYMLKHRSVKWWKRVFFHLMEVSLENDRIIYNSYLEPGGQEGFCSEVRLQVIEGPQDTPLQGGLDVRHCTKQNNKTGTFSSKSGNHFKTDVDSSDDEGIRIKEQSILELGQLLSKTKQADELGGLIRYIRPFLAMVSKAKAAKLVSLCQECIDWATSEKRIFLRQALEARLISLFFDTKKYTEALKVGTRLLKELKKLDDKALLVEVQLLESKVYHALSNLPKSRAALTSARTTANAIYCPPKMQAALDLQSGVLHAADERDFKTAFSYFYEAFEGYDSIDNPKAIDALKYMLLSKIMLNSPDDVQSIISGKLALRYAGSDIESLKSIANASKNRSLSEFKETLEKYKKELQEDPIIQAHLDSLYDNLLEQNLCRIIEPFSRVQVSHVAEIIKLPLNLVERKLSQMILDKKFHGILDQGEGVLIIFDEPVTDQTYEMSLETIQNMGKVVDALFEKTKKLY</sequence>
<comment type="similarity">
    <text evidence="1">Belongs to the proteasome subunit S9 family.</text>
</comment>
<protein>
    <submittedName>
        <fullName evidence="4">26S proteasome non-ATPase regulatory subunit 11A</fullName>
    </submittedName>
</protein>
<dbReference type="AlphaFoldDB" id="A0A9Q1BH80"/>
<dbReference type="InterPro" id="IPR029526">
    <property type="entry name" value="PGBD"/>
</dbReference>
<gene>
    <name evidence="4" type="ORF">HOLleu_35212</name>
</gene>
<dbReference type="GO" id="GO:0000502">
    <property type="term" value="C:proteasome complex"/>
    <property type="evidence" value="ECO:0007669"/>
    <property type="project" value="UniProtKB-KW"/>
</dbReference>
<keyword evidence="5" id="KW-1185">Reference proteome</keyword>
<dbReference type="Gene3D" id="1.25.40.570">
    <property type="match status" value="1"/>
</dbReference>